<evidence type="ECO:0000313" key="7">
    <source>
        <dbReference type="Proteomes" id="UP000054498"/>
    </source>
</evidence>
<feature type="domain" description="Peptidase S49" evidence="5">
    <location>
        <begin position="1"/>
        <end position="45"/>
    </location>
</feature>
<protein>
    <submittedName>
        <fullName evidence="6">Signal peptide peptidase</fullName>
        <ecNumber evidence="6">3.4.21.-</ecNumber>
    </submittedName>
</protein>
<evidence type="ECO:0000259" key="5">
    <source>
        <dbReference type="Pfam" id="PF01343"/>
    </source>
</evidence>
<sequence>MPVEDVRALAKGRVYSGRQALEIGLVDEIGGVGRAIEVARAAAGLPPEPAASQLLEWPPRKIPPALALLRSSGEWCDSAAIL</sequence>
<dbReference type="Gene3D" id="3.90.226.10">
    <property type="entry name" value="2-enoyl-CoA Hydratase, Chain A, domain 1"/>
    <property type="match status" value="1"/>
</dbReference>
<evidence type="ECO:0000256" key="3">
    <source>
        <dbReference type="ARBA" id="ARBA00022801"/>
    </source>
</evidence>
<dbReference type="GO" id="GO:0006508">
    <property type="term" value="P:proteolysis"/>
    <property type="evidence" value="ECO:0007669"/>
    <property type="project" value="UniProtKB-KW"/>
</dbReference>
<gene>
    <name evidence="6" type="ORF">MNEG_16383</name>
</gene>
<accession>A0A0D2LNM0</accession>
<reference evidence="6 7" key="1">
    <citation type="journal article" date="2013" name="BMC Genomics">
        <title>Reconstruction of the lipid metabolism for the microalga Monoraphidium neglectum from its genome sequence reveals characteristics suitable for biofuel production.</title>
        <authorList>
            <person name="Bogen C."/>
            <person name="Al-Dilaimi A."/>
            <person name="Albersmeier A."/>
            <person name="Wichmann J."/>
            <person name="Grundmann M."/>
            <person name="Rupp O."/>
            <person name="Lauersen K.J."/>
            <person name="Blifernez-Klassen O."/>
            <person name="Kalinowski J."/>
            <person name="Goesmann A."/>
            <person name="Mussgnug J.H."/>
            <person name="Kruse O."/>
        </authorList>
    </citation>
    <scope>NUCLEOTIDE SEQUENCE [LARGE SCALE GENOMIC DNA]</scope>
    <source>
        <strain evidence="6 7">SAG 48.87</strain>
    </source>
</reference>
<comment type="similarity">
    <text evidence="1">Belongs to the peptidase S49 family.</text>
</comment>
<evidence type="ECO:0000256" key="1">
    <source>
        <dbReference type="ARBA" id="ARBA00008683"/>
    </source>
</evidence>
<organism evidence="6 7">
    <name type="scientific">Monoraphidium neglectum</name>
    <dbReference type="NCBI Taxonomy" id="145388"/>
    <lineage>
        <taxon>Eukaryota</taxon>
        <taxon>Viridiplantae</taxon>
        <taxon>Chlorophyta</taxon>
        <taxon>core chlorophytes</taxon>
        <taxon>Chlorophyceae</taxon>
        <taxon>CS clade</taxon>
        <taxon>Sphaeropleales</taxon>
        <taxon>Selenastraceae</taxon>
        <taxon>Monoraphidium</taxon>
    </lineage>
</organism>
<dbReference type="Proteomes" id="UP000054498">
    <property type="component" value="Unassembled WGS sequence"/>
</dbReference>
<evidence type="ECO:0000256" key="2">
    <source>
        <dbReference type="ARBA" id="ARBA00022670"/>
    </source>
</evidence>
<dbReference type="InterPro" id="IPR002142">
    <property type="entry name" value="Peptidase_S49"/>
</dbReference>
<dbReference type="SUPFAM" id="SSF52096">
    <property type="entry name" value="ClpP/crotonase"/>
    <property type="match status" value="1"/>
</dbReference>
<dbReference type="InterPro" id="IPR029045">
    <property type="entry name" value="ClpP/crotonase-like_dom_sf"/>
</dbReference>
<keyword evidence="3 6" id="KW-0378">Hydrolase</keyword>
<dbReference type="PANTHER" id="PTHR33209:SF1">
    <property type="entry name" value="PEPTIDASE S49 DOMAIN-CONTAINING PROTEIN"/>
    <property type="match status" value="1"/>
</dbReference>
<dbReference type="OrthoDB" id="45421at2759"/>
<dbReference type="RefSeq" id="XP_013890601.1">
    <property type="nucleotide sequence ID" value="XM_014035147.1"/>
</dbReference>
<dbReference type="PANTHER" id="PTHR33209">
    <property type="entry name" value="PROTEASE 4"/>
    <property type="match status" value="1"/>
</dbReference>
<dbReference type="GeneID" id="25734137"/>
<name>A0A0D2LNM0_9CHLO</name>
<keyword evidence="7" id="KW-1185">Reference proteome</keyword>
<keyword evidence="4" id="KW-0720">Serine protease</keyword>
<evidence type="ECO:0000256" key="4">
    <source>
        <dbReference type="ARBA" id="ARBA00022825"/>
    </source>
</evidence>
<dbReference type="STRING" id="145388.A0A0D2LNM0"/>
<proteinExistence type="inferred from homology"/>
<dbReference type="EC" id="3.4.21.-" evidence="6"/>
<dbReference type="AlphaFoldDB" id="A0A0D2LNM0"/>
<keyword evidence="2" id="KW-0645">Protease</keyword>
<dbReference type="Pfam" id="PF01343">
    <property type="entry name" value="Peptidase_S49"/>
    <property type="match status" value="1"/>
</dbReference>
<dbReference type="KEGG" id="mng:MNEG_16383"/>
<dbReference type="EMBL" id="KK106518">
    <property type="protein sequence ID" value="KIY91581.1"/>
    <property type="molecule type" value="Genomic_DNA"/>
</dbReference>
<evidence type="ECO:0000313" key="6">
    <source>
        <dbReference type="EMBL" id="KIY91581.1"/>
    </source>
</evidence>
<dbReference type="GO" id="GO:0008236">
    <property type="term" value="F:serine-type peptidase activity"/>
    <property type="evidence" value="ECO:0007669"/>
    <property type="project" value="UniProtKB-KW"/>
</dbReference>